<dbReference type="SUPFAM" id="SSF53448">
    <property type="entry name" value="Nucleotide-diphospho-sugar transferases"/>
    <property type="match status" value="2"/>
</dbReference>
<dbReference type="EMBL" id="UIGR01000001">
    <property type="protein sequence ID" value="SUX34154.1"/>
    <property type="molecule type" value="Genomic_DNA"/>
</dbReference>
<accession>A0AAX2MCY3</accession>
<gene>
    <name evidence="1" type="ORF">NCTC8684_03273</name>
</gene>
<dbReference type="Proteomes" id="UP000254029">
    <property type="component" value="Unassembled WGS sequence"/>
</dbReference>
<protein>
    <submittedName>
        <fullName evidence="1">Mycofactocin system glycosyltransferase</fullName>
    </submittedName>
</protein>
<proteinExistence type="predicted"/>
<organism evidence="1 2">
    <name type="scientific">Chromobacterium violaceum</name>
    <dbReference type="NCBI Taxonomy" id="536"/>
    <lineage>
        <taxon>Bacteria</taxon>
        <taxon>Pseudomonadati</taxon>
        <taxon>Pseudomonadota</taxon>
        <taxon>Betaproteobacteria</taxon>
        <taxon>Neisseriales</taxon>
        <taxon>Chromobacteriaceae</taxon>
        <taxon>Chromobacterium</taxon>
    </lineage>
</organism>
<dbReference type="InterPro" id="IPR029044">
    <property type="entry name" value="Nucleotide-diphossugar_trans"/>
</dbReference>
<dbReference type="RefSeq" id="WP_076225428.1">
    <property type="nucleotide sequence ID" value="NZ_JBHMEH010000020.1"/>
</dbReference>
<dbReference type="SUPFAM" id="SSF53756">
    <property type="entry name" value="UDP-Glycosyltransferase/glycogen phosphorylase"/>
    <property type="match status" value="1"/>
</dbReference>
<dbReference type="AlphaFoldDB" id="A0AAX2MCY3"/>
<reference evidence="1 2" key="1">
    <citation type="submission" date="2018-06" db="EMBL/GenBank/DDBJ databases">
        <authorList>
            <consortium name="Pathogen Informatics"/>
            <person name="Doyle S."/>
        </authorList>
    </citation>
    <scope>NUCLEOTIDE SEQUENCE [LARGE SCALE GENOMIC DNA]</scope>
    <source>
        <strain evidence="1 2">NCTC8684</strain>
    </source>
</reference>
<evidence type="ECO:0000313" key="2">
    <source>
        <dbReference type="Proteomes" id="UP000254029"/>
    </source>
</evidence>
<dbReference type="PANTHER" id="PTHR43685:SF2">
    <property type="entry name" value="GLYCOSYLTRANSFERASE 2-LIKE DOMAIN-CONTAINING PROTEIN"/>
    <property type="match status" value="1"/>
</dbReference>
<name>A0AAX2MCY3_CHRVL</name>
<dbReference type="GO" id="GO:0044010">
    <property type="term" value="P:single-species biofilm formation"/>
    <property type="evidence" value="ECO:0007669"/>
    <property type="project" value="TreeGrafter"/>
</dbReference>
<evidence type="ECO:0000313" key="1">
    <source>
        <dbReference type="EMBL" id="SUX34154.1"/>
    </source>
</evidence>
<dbReference type="InterPro" id="IPR050834">
    <property type="entry name" value="Glycosyltransf_2"/>
</dbReference>
<dbReference type="Gene3D" id="3.90.550.10">
    <property type="entry name" value="Spore Coat Polysaccharide Biosynthesis Protein SpsA, Chain A"/>
    <property type="match status" value="2"/>
</dbReference>
<comment type="caution">
    <text evidence="1">The sequence shown here is derived from an EMBL/GenBank/DDBJ whole genome shotgun (WGS) entry which is preliminary data.</text>
</comment>
<sequence length="1186" mass="129426">MQIEKKFYNEKHRPYYICAPGFTRVSNGVRAMHLLCHYLNKLGEEAYVFTPETDPKLRTPYLTQDIVDRHKATKRSPIVVYPEVLHGNPLNATSVVRYILNHPGLLGGPKDYPESDMLVFWHQDYVDFAKYADPSYIFIPSIDTGIFNNDDNPHDDERHLTLVYPGRYKTAEQDFPELFKDSTVITYDWPQSHEELAALLRQGRVVYTFANSAIISEALLCGCPVVIKETVYSKKPEERAGVALGLALPGATFDDTPEGIAAAHAKTVEYQQVYHQYQLELLGQLEHFIDRSQLLPQGAGNEVVLPSFQPQAAPVSQEEASYDAWMRRHALTPASAQLHAERMIRSWSGQPRFIILMPLTMDGLPDAIRSINSLSQQLYKQWQLILVADFDEPSTVFQNSEILGWLRIDNARDPAQLTQAYAAVLGALPCDWMGILPPGAELEPHALIALGDYAALNPAWQAIYSDSDIISRNGKRSQPAFKPDFNLDLLRGSDYVGDGAWFRAEALQEVGAFAEAPDADSYDALLRIHDRYGAMVIGHISDMLLHAPSRGTADGSGQRAALDAHLARNGGGADIEAGPAAGTRRIRYPAPEQARLSIIVADAGDGFHLSPCIDALQASLGGCACEILAIAADGEPGDAAKLLRCDPGLGLAARFQLGAEAASGDFLLFIDSRVELAQPDGLQALLGLAARPEVGAAAPRLLRPDGEALWRGPLLIGAGEGAAALFCDAGASEAGHLNRQAVEHNPGALRLECLLMAKAFYQQIVGGMDASLPTLLDTAVDLGLRIRAAGRLPVWTPFVSARRHGALDVSEPPETCDADALSLRWNGWLGQDPAHNRHLSLAADKAFQIEDVYSAQWDASFHERTRVLALPAESKATEARMASPFRILQEDCQCQLTQIPAGQRLPSAGEIERMAPDALLMSARFDSASLAWLRGYRQRRPDVLAVLMLDKLDFGAGTTHRYGQSLLQAMAGMADRVIVPTESLYRMALAFADDVRLVPDGLEEARWFELQSLRRVGKKPRVGWVGSAAEAPDLLMLSGIILATAAELDWIVLGDCPEVLKPCLAEYHAFDLSSDDYPTRLASLSLDMAVMPKAATLANETGSPLRMFEFGALGVPVICSAVGELGLSPAPVARVKNDVSSWGEALRELARDAAAAAQAGDGLRAWVRENCGLKRHLPLWQQAISR</sequence>
<dbReference type="PANTHER" id="PTHR43685">
    <property type="entry name" value="GLYCOSYLTRANSFERASE"/>
    <property type="match status" value="1"/>
</dbReference>